<evidence type="ECO:0000313" key="2">
    <source>
        <dbReference type="Proteomes" id="UP001519344"/>
    </source>
</evidence>
<reference evidence="1 2" key="1">
    <citation type="submission" date="2021-03" db="EMBL/GenBank/DDBJ databases">
        <title>Genomic Encyclopedia of Type Strains, Phase IV (KMG-IV): sequencing the most valuable type-strain genomes for metagenomic binning, comparative biology and taxonomic classification.</title>
        <authorList>
            <person name="Goeker M."/>
        </authorList>
    </citation>
    <scope>NUCLEOTIDE SEQUENCE [LARGE SCALE GENOMIC DNA]</scope>
    <source>
        <strain evidence="1 2">DSM 24950</strain>
    </source>
</reference>
<dbReference type="Proteomes" id="UP001519344">
    <property type="component" value="Unassembled WGS sequence"/>
</dbReference>
<gene>
    <name evidence="1" type="ORF">J2Z65_004836</name>
</gene>
<sequence>MSATHLASLSTSLLMDIRPAVRAYRILVKYFEEAKHLQIEDKHCQFYLQALTTMKGAPMIGLGEEVCGFPCDVGR</sequence>
<name>A0ABS4I4Y4_9BACL</name>
<evidence type="ECO:0000313" key="1">
    <source>
        <dbReference type="EMBL" id="MBP1965591.1"/>
    </source>
</evidence>
<proteinExistence type="predicted"/>
<keyword evidence="2" id="KW-1185">Reference proteome</keyword>
<comment type="caution">
    <text evidence="1">The sequence shown here is derived from an EMBL/GenBank/DDBJ whole genome shotgun (WGS) entry which is preliminary data.</text>
</comment>
<organism evidence="1 2">
    <name type="scientific">Paenibacillus aceris</name>
    <dbReference type="NCBI Taxonomy" id="869555"/>
    <lineage>
        <taxon>Bacteria</taxon>
        <taxon>Bacillati</taxon>
        <taxon>Bacillota</taxon>
        <taxon>Bacilli</taxon>
        <taxon>Bacillales</taxon>
        <taxon>Paenibacillaceae</taxon>
        <taxon>Paenibacillus</taxon>
    </lineage>
</organism>
<dbReference type="EMBL" id="JAGGKV010000015">
    <property type="protein sequence ID" value="MBP1965591.1"/>
    <property type="molecule type" value="Genomic_DNA"/>
</dbReference>
<protein>
    <submittedName>
        <fullName evidence="1">Uncharacterized protein</fullName>
    </submittedName>
</protein>
<accession>A0ABS4I4Y4</accession>